<organism evidence="1 2">
    <name type="scientific">Bradyrhizobium japonicum</name>
    <dbReference type="NCBI Taxonomy" id="375"/>
    <lineage>
        <taxon>Bacteria</taxon>
        <taxon>Pseudomonadati</taxon>
        <taxon>Pseudomonadota</taxon>
        <taxon>Alphaproteobacteria</taxon>
        <taxon>Hyphomicrobiales</taxon>
        <taxon>Nitrobacteraceae</taxon>
        <taxon>Bradyrhizobium</taxon>
    </lineage>
</organism>
<name>A0A0A3Z3L3_BRAJP</name>
<evidence type="ECO:0000313" key="1">
    <source>
        <dbReference type="EMBL" id="KGT80463.1"/>
    </source>
</evidence>
<evidence type="ECO:0000313" key="2">
    <source>
        <dbReference type="Proteomes" id="UP000030377"/>
    </source>
</evidence>
<dbReference type="AlphaFoldDB" id="A0A0A3Z3L3"/>
<comment type="caution">
    <text evidence="1">The sequence shown here is derived from an EMBL/GenBank/DDBJ whole genome shotgun (WGS) entry which is preliminary data.</text>
</comment>
<proteinExistence type="predicted"/>
<reference evidence="1 2" key="1">
    <citation type="submission" date="2014-09" db="EMBL/GenBank/DDBJ databases">
        <title>Draft genome of Bradyrhizobium japonicum Is-34.</title>
        <authorList>
            <person name="Tsurumaru H."/>
            <person name="Yamakawa T."/>
            <person name="Hashimoto S."/>
            <person name="Okizaki K."/>
            <person name="Kanesaki Y."/>
            <person name="Yoshikawa H."/>
            <person name="Yajima S."/>
        </authorList>
    </citation>
    <scope>NUCLEOTIDE SEQUENCE [LARGE SCALE GENOMIC DNA]</scope>
    <source>
        <strain evidence="1 2">Is-34</strain>
    </source>
</reference>
<accession>A0A0A3Z3L3</accession>
<sequence length="98" mass="11044">MTERSLMIRKSLPSKVRIFSVEDIDRVVESAHPAYQAEGDPQFYQYHPHSALGLGRGLEPRDITEQKRPAIDHKVVQIDAGSPSSVARIGSFQLDTWK</sequence>
<dbReference type="Proteomes" id="UP000030377">
    <property type="component" value="Unassembled WGS sequence"/>
</dbReference>
<dbReference type="EMBL" id="JRPN01000004">
    <property type="protein sequence ID" value="KGT80463.1"/>
    <property type="molecule type" value="Genomic_DNA"/>
</dbReference>
<protein>
    <submittedName>
        <fullName evidence="1">Uncharacterized protein</fullName>
    </submittedName>
</protein>
<gene>
    <name evidence="1" type="ORF">MA20_07690</name>
</gene>